<dbReference type="Pfam" id="PF00990">
    <property type="entry name" value="GGDEF"/>
    <property type="match status" value="1"/>
</dbReference>
<feature type="domain" description="GGDEF" evidence="2">
    <location>
        <begin position="265"/>
        <end position="401"/>
    </location>
</feature>
<dbReference type="SUPFAM" id="SSF55073">
    <property type="entry name" value="Nucleotide cyclase"/>
    <property type="match status" value="1"/>
</dbReference>
<dbReference type="PANTHER" id="PTHR45138:SF9">
    <property type="entry name" value="DIGUANYLATE CYCLASE DGCM-RELATED"/>
    <property type="match status" value="1"/>
</dbReference>
<accession>A0A3Q9HRQ8</accession>
<feature type="transmembrane region" description="Helical" evidence="1">
    <location>
        <begin position="140"/>
        <end position="163"/>
    </location>
</feature>
<dbReference type="InterPro" id="IPR043128">
    <property type="entry name" value="Rev_trsase/Diguanyl_cyclase"/>
</dbReference>
<evidence type="ECO:0000256" key="1">
    <source>
        <dbReference type="SAM" id="Phobius"/>
    </source>
</evidence>
<evidence type="ECO:0000259" key="2">
    <source>
        <dbReference type="PROSITE" id="PS50887"/>
    </source>
</evidence>
<evidence type="ECO:0000313" key="4">
    <source>
        <dbReference type="Proteomes" id="UP000267250"/>
    </source>
</evidence>
<proteinExistence type="predicted"/>
<dbReference type="PROSITE" id="PS50887">
    <property type="entry name" value="GGDEF"/>
    <property type="match status" value="1"/>
</dbReference>
<protein>
    <recommendedName>
        <fullName evidence="2">GGDEF domain-containing protein</fullName>
    </recommendedName>
</protein>
<reference evidence="3 4" key="1">
    <citation type="submission" date="2016-07" db="EMBL/GenBank/DDBJ databases">
        <title>Genome and transcriptome analysis of iron-reducing fermentative bacteria Anoxybacter fermentans.</title>
        <authorList>
            <person name="Zeng X."/>
            <person name="Shao Z."/>
        </authorList>
    </citation>
    <scope>NUCLEOTIDE SEQUENCE [LARGE SCALE GENOMIC DNA]</scope>
    <source>
        <strain evidence="3 4">DY22613</strain>
    </source>
</reference>
<feature type="transmembrane region" description="Helical" evidence="1">
    <location>
        <begin position="15"/>
        <end position="34"/>
    </location>
</feature>
<dbReference type="KEGG" id="aft:BBF96_12020"/>
<gene>
    <name evidence="3" type="ORF">BBF96_12020</name>
</gene>
<dbReference type="Gene3D" id="3.30.70.270">
    <property type="match status" value="1"/>
</dbReference>
<organism evidence="3 4">
    <name type="scientific">Anoxybacter fermentans</name>
    <dbReference type="NCBI Taxonomy" id="1323375"/>
    <lineage>
        <taxon>Bacteria</taxon>
        <taxon>Bacillati</taxon>
        <taxon>Bacillota</taxon>
        <taxon>Clostridia</taxon>
        <taxon>Halanaerobiales</taxon>
        <taxon>Anoxybacter</taxon>
    </lineage>
</organism>
<dbReference type="OrthoDB" id="9804747at2"/>
<dbReference type="GO" id="GO:0005886">
    <property type="term" value="C:plasma membrane"/>
    <property type="evidence" value="ECO:0007669"/>
    <property type="project" value="TreeGrafter"/>
</dbReference>
<dbReference type="RefSeq" id="WP_127017402.1">
    <property type="nucleotide sequence ID" value="NZ_CP016379.1"/>
</dbReference>
<dbReference type="InterPro" id="IPR050469">
    <property type="entry name" value="Diguanylate_Cyclase"/>
</dbReference>
<dbReference type="InterPro" id="IPR000160">
    <property type="entry name" value="GGDEF_dom"/>
</dbReference>
<dbReference type="GO" id="GO:1902201">
    <property type="term" value="P:negative regulation of bacterial-type flagellum-dependent cell motility"/>
    <property type="evidence" value="ECO:0007669"/>
    <property type="project" value="TreeGrafter"/>
</dbReference>
<keyword evidence="1" id="KW-1133">Transmembrane helix</keyword>
<dbReference type="FunFam" id="3.30.70.270:FF:000001">
    <property type="entry name" value="Diguanylate cyclase domain protein"/>
    <property type="match status" value="1"/>
</dbReference>
<feature type="transmembrane region" description="Helical" evidence="1">
    <location>
        <begin position="72"/>
        <end position="97"/>
    </location>
</feature>
<name>A0A3Q9HRQ8_9FIRM</name>
<feature type="transmembrane region" description="Helical" evidence="1">
    <location>
        <begin position="109"/>
        <end position="128"/>
    </location>
</feature>
<dbReference type="GO" id="GO:0052621">
    <property type="term" value="F:diguanylate cyclase activity"/>
    <property type="evidence" value="ECO:0007669"/>
    <property type="project" value="TreeGrafter"/>
</dbReference>
<feature type="transmembrane region" description="Helical" evidence="1">
    <location>
        <begin position="204"/>
        <end position="224"/>
    </location>
</feature>
<dbReference type="CDD" id="cd01949">
    <property type="entry name" value="GGDEF"/>
    <property type="match status" value="1"/>
</dbReference>
<dbReference type="AlphaFoldDB" id="A0A3Q9HRQ8"/>
<dbReference type="Proteomes" id="UP000267250">
    <property type="component" value="Chromosome"/>
</dbReference>
<dbReference type="PANTHER" id="PTHR45138">
    <property type="entry name" value="REGULATORY COMPONENTS OF SENSORY TRANSDUCTION SYSTEM"/>
    <property type="match status" value="1"/>
</dbReference>
<dbReference type="GO" id="GO:0043709">
    <property type="term" value="P:cell adhesion involved in single-species biofilm formation"/>
    <property type="evidence" value="ECO:0007669"/>
    <property type="project" value="TreeGrafter"/>
</dbReference>
<feature type="transmembrane region" description="Helical" evidence="1">
    <location>
        <begin position="46"/>
        <end position="66"/>
    </location>
</feature>
<keyword evidence="4" id="KW-1185">Reference proteome</keyword>
<dbReference type="NCBIfam" id="TIGR00254">
    <property type="entry name" value="GGDEF"/>
    <property type="match status" value="1"/>
</dbReference>
<keyword evidence="1" id="KW-0812">Transmembrane</keyword>
<evidence type="ECO:0000313" key="3">
    <source>
        <dbReference type="EMBL" id="AZR74057.1"/>
    </source>
</evidence>
<dbReference type="SMART" id="SM00267">
    <property type="entry name" value="GGDEF"/>
    <property type="match status" value="1"/>
</dbReference>
<keyword evidence="1" id="KW-0472">Membrane</keyword>
<sequence>MKKSNNNLIWKEIEIKLICVGIPAIGLTILLSYLPKINPLADFNIIVFMVINVFADLLSVVLPTGVNLSLSFPFMICVLLLLGSTATMWVYIPGVVVSHILKKKEPFKIIFNVSQISISVYIAGLFLPDNISNIVLTRDILWILLVVVILDFFNFAQVIKIICINRGSKFFKTFYEIWIHEMATVRPIYYATGIIMAICYQAQGIIGALLVAAPVLGAFFLLNAQNELKSQTSRANTDALTELGNRYALANWWKKELSYIINNSKDLSVLMIDIDNFKKFNDTYGHDIGDEILKLVARTIKKCVRQTDCVFRFGGEEFVVLLPDSNIDNAKQVAERIRISISETKIPHLNNVSITISAGLSHLTSLLIEEENDIPDELIRRADKAMYMAKQNGKNQVQVYI</sequence>
<dbReference type="InterPro" id="IPR029787">
    <property type="entry name" value="Nucleotide_cyclase"/>
</dbReference>
<dbReference type="EMBL" id="CP016379">
    <property type="protein sequence ID" value="AZR74057.1"/>
    <property type="molecule type" value="Genomic_DNA"/>
</dbReference>